<evidence type="ECO:0000256" key="7">
    <source>
        <dbReference type="ARBA" id="ARBA00023010"/>
    </source>
</evidence>
<feature type="compositionally biased region" description="Low complexity" evidence="9">
    <location>
        <begin position="229"/>
        <end position="238"/>
    </location>
</feature>
<evidence type="ECO:0000256" key="5">
    <source>
        <dbReference type="ARBA" id="ARBA00022927"/>
    </source>
</evidence>
<feature type="compositionally biased region" description="Low complexity" evidence="9">
    <location>
        <begin position="122"/>
        <end position="133"/>
    </location>
</feature>
<feature type="compositionally biased region" description="Low complexity" evidence="9">
    <location>
        <begin position="94"/>
        <end position="109"/>
    </location>
</feature>
<evidence type="ECO:0000313" key="10">
    <source>
        <dbReference type="EMBL" id="VDC24489.1"/>
    </source>
</evidence>
<dbReference type="EMBL" id="UXAW01000051">
    <property type="protein sequence ID" value="VDC24489.1"/>
    <property type="molecule type" value="Genomic_DNA"/>
</dbReference>
<evidence type="ECO:0000256" key="3">
    <source>
        <dbReference type="ARBA" id="ARBA00022475"/>
    </source>
</evidence>
<dbReference type="Gene3D" id="1.20.5.3310">
    <property type="match status" value="1"/>
</dbReference>
<evidence type="ECO:0000256" key="9">
    <source>
        <dbReference type="SAM" id="MobiDB-lite"/>
    </source>
</evidence>
<protein>
    <submittedName>
        <fullName evidence="10">Sec-independent protein translocase protein TatB</fullName>
    </submittedName>
</protein>
<evidence type="ECO:0000256" key="8">
    <source>
        <dbReference type="ARBA" id="ARBA00023136"/>
    </source>
</evidence>
<gene>
    <name evidence="10" type="primary">tatB</name>
    <name evidence="10" type="ORF">XINFAN_01214</name>
</gene>
<dbReference type="GO" id="GO:0008320">
    <property type="term" value="F:protein transmembrane transporter activity"/>
    <property type="evidence" value="ECO:0007669"/>
    <property type="project" value="InterPro"/>
</dbReference>
<dbReference type="AlphaFoldDB" id="A0A3P5X7U8"/>
<reference evidence="10 11" key="1">
    <citation type="submission" date="2018-11" db="EMBL/GenBank/DDBJ databases">
        <authorList>
            <person name="Criscuolo A."/>
        </authorList>
    </citation>
    <scope>NUCLEOTIDE SEQUENCE [LARGE SCALE GENOMIC DNA]</scope>
    <source>
        <strain evidence="10">ACIP111625</strain>
    </source>
</reference>
<feature type="region of interest" description="Disordered" evidence="9">
    <location>
        <begin position="122"/>
        <end position="238"/>
    </location>
</feature>
<dbReference type="InterPro" id="IPR018448">
    <property type="entry name" value="TatB"/>
</dbReference>
<dbReference type="RefSeq" id="WP_124085642.1">
    <property type="nucleotide sequence ID" value="NZ_UXAW01000051.1"/>
</dbReference>
<dbReference type="Pfam" id="PF02416">
    <property type="entry name" value="TatA_B_E"/>
    <property type="match status" value="1"/>
</dbReference>
<dbReference type="GO" id="GO:0016020">
    <property type="term" value="C:membrane"/>
    <property type="evidence" value="ECO:0007669"/>
    <property type="project" value="UniProtKB-SubCell"/>
</dbReference>
<dbReference type="OrthoDB" id="7206969at2"/>
<evidence type="ECO:0000256" key="4">
    <source>
        <dbReference type="ARBA" id="ARBA00022692"/>
    </source>
</evidence>
<feature type="compositionally biased region" description="Low complexity" evidence="9">
    <location>
        <begin position="175"/>
        <end position="213"/>
    </location>
</feature>
<dbReference type="PANTHER" id="PTHR33162">
    <property type="entry name" value="SEC-INDEPENDENT PROTEIN TRANSLOCASE PROTEIN TATA, CHLOROPLASTIC"/>
    <property type="match status" value="1"/>
</dbReference>
<keyword evidence="7" id="KW-0811">Translocation</keyword>
<keyword evidence="6" id="KW-1133">Transmembrane helix</keyword>
<dbReference type="InterPro" id="IPR003369">
    <property type="entry name" value="TatA/B/E"/>
</dbReference>
<proteinExistence type="predicted"/>
<evidence type="ECO:0000256" key="1">
    <source>
        <dbReference type="ARBA" id="ARBA00004167"/>
    </source>
</evidence>
<keyword evidence="8" id="KW-0472">Membrane</keyword>
<name>A0A3P5X7U8_9RHOB</name>
<evidence type="ECO:0000313" key="11">
    <source>
        <dbReference type="Proteomes" id="UP000277498"/>
    </source>
</evidence>
<keyword evidence="11" id="KW-1185">Reference proteome</keyword>
<keyword evidence="4" id="KW-0812">Transmembrane</keyword>
<dbReference type="Proteomes" id="UP000277498">
    <property type="component" value="Unassembled WGS sequence"/>
</dbReference>
<keyword evidence="3" id="KW-1003">Cell membrane</keyword>
<dbReference type="NCBIfam" id="TIGR01410">
    <property type="entry name" value="tatB"/>
    <property type="match status" value="1"/>
</dbReference>
<organism evidence="10 11">
    <name type="scientific">Pseudogemmobacter humi</name>
    <dbReference type="NCBI Taxonomy" id="2483812"/>
    <lineage>
        <taxon>Bacteria</taxon>
        <taxon>Pseudomonadati</taxon>
        <taxon>Pseudomonadota</taxon>
        <taxon>Alphaproteobacteria</taxon>
        <taxon>Rhodobacterales</taxon>
        <taxon>Paracoccaceae</taxon>
        <taxon>Pseudogemmobacter</taxon>
    </lineage>
</organism>
<accession>A0A3P5X7U8</accession>
<comment type="subcellular location">
    <subcellularLocation>
        <location evidence="1">Membrane</location>
        <topology evidence="1">Single-pass membrane protein</topology>
    </subcellularLocation>
</comment>
<keyword evidence="5" id="KW-0653">Protein transport</keyword>
<dbReference type="GO" id="GO:0043953">
    <property type="term" value="P:protein transport by the Tat complex"/>
    <property type="evidence" value="ECO:0007669"/>
    <property type="project" value="InterPro"/>
</dbReference>
<evidence type="ECO:0000256" key="6">
    <source>
        <dbReference type="ARBA" id="ARBA00022989"/>
    </source>
</evidence>
<keyword evidence="2" id="KW-0813">Transport</keyword>
<dbReference type="PANTHER" id="PTHR33162:SF1">
    <property type="entry name" value="SEC-INDEPENDENT PROTEIN TRANSLOCASE PROTEIN TATA, CHLOROPLASTIC"/>
    <property type="match status" value="1"/>
</dbReference>
<feature type="region of interest" description="Disordered" evidence="9">
    <location>
        <begin position="88"/>
        <end position="109"/>
    </location>
</feature>
<feature type="compositionally biased region" description="Low complexity" evidence="9">
    <location>
        <begin position="152"/>
        <end position="168"/>
    </location>
</feature>
<sequence>MEVGWTELLVIGIVALVVIGPKDLPEMFRTLGRFTAKLRSMARDFSRAMEDAAKETGVKDVADDLKKVVSPKNMGLDAVKSAADKFEKWDPLKGTRPTPGSTRPAAAAAAASTAATAAAAPADAAAKPLADAPVETRPLDPPQPAPAAFEDAPATVTAPAAAPAPAKKTPGRTRSASAAKPVSAKPAAPAKAAPAKTAAKAPARAAAKSAAAKSVKDPAAKPAPKRKSAATTATKDSA</sequence>
<evidence type="ECO:0000256" key="2">
    <source>
        <dbReference type="ARBA" id="ARBA00022448"/>
    </source>
</evidence>